<protein>
    <submittedName>
        <fullName evidence="4">50S ribosomal protein L44e</fullName>
    </submittedName>
</protein>
<organism evidence="4 5">
    <name type="scientific">Candidatus Iainarchaeum sp</name>
    <dbReference type="NCBI Taxonomy" id="3101447"/>
    <lineage>
        <taxon>Archaea</taxon>
        <taxon>Candidatus Iainarchaeota</taxon>
        <taxon>Candidatus Iainarchaeia</taxon>
        <taxon>Candidatus Iainarchaeales</taxon>
        <taxon>Candidatus Iainarchaeaceae</taxon>
        <taxon>Candidatus Iainarchaeum</taxon>
    </lineage>
</organism>
<dbReference type="Pfam" id="PF00935">
    <property type="entry name" value="Ribosomal_L44"/>
    <property type="match status" value="1"/>
</dbReference>
<dbReference type="GO" id="GO:1990904">
    <property type="term" value="C:ribonucleoprotein complex"/>
    <property type="evidence" value="ECO:0007669"/>
    <property type="project" value="UniProtKB-KW"/>
</dbReference>
<name>A0A7K4BYL7_9ARCH</name>
<reference evidence="4 5" key="1">
    <citation type="journal article" date="2020" name="Biotechnol. Biofuels">
        <title>New insights from the biogas microbiome by comprehensive genome-resolved metagenomics of nearly 1600 species originating from multiple anaerobic digesters.</title>
        <authorList>
            <person name="Campanaro S."/>
            <person name="Treu L."/>
            <person name="Rodriguez-R L.M."/>
            <person name="Kovalovszki A."/>
            <person name="Ziels R.M."/>
            <person name="Maus I."/>
            <person name="Zhu X."/>
            <person name="Kougias P.G."/>
            <person name="Basile A."/>
            <person name="Luo G."/>
            <person name="Schluter A."/>
            <person name="Konstantinidis K.T."/>
            <person name="Angelidaki I."/>
        </authorList>
    </citation>
    <scope>NUCLEOTIDE SEQUENCE [LARGE SCALE GENOMIC DNA]</scope>
    <source>
        <strain evidence="4">AS22ysBPME_79</strain>
    </source>
</reference>
<evidence type="ECO:0000313" key="5">
    <source>
        <dbReference type="Proteomes" id="UP000526302"/>
    </source>
</evidence>
<dbReference type="InterPro" id="IPR053708">
    <property type="entry name" value="Ribosomal_LSU_eL42"/>
</dbReference>
<evidence type="ECO:0000256" key="2">
    <source>
        <dbReference type="ARBA" id="ARBA00022980"/>
    </source>
</evidence>
<dbReference type="SUPFAM" id="SSF57829">
    <property type="entry name" value="Zn-binding ribosomal proteins"/>
    <property type="match status" value="1"/>
</dbReference>
<evidence type="ECO:0000256" key="1">
    <source>
        <dbReference type="ARBA" id="ARBA00009364"/>
    </source>
</evidence>
<accession>A0A7K4BYL7</accession>
<keyword evidence="3" id="KW-0687">Ribonucleoprotein</keyword>
<gene>
    <name evidence="4" type="ORF">GX950_00575</name>
</gene>
<dbReference type="GO" id="GO:0005840">
    <property type="term" value="C:ribosome"/>
    <property type="evidence" value="ECO:0007669"/>
    <property type="project" value="UniProtKB-KW"/>
</dbReference>
<dbReference type="Gene3D" id="3.10.450.80">
    <property type="match status" value="1"/>
</dbReference>
<dbReference type="InterPro" id="IPR000552">
    <property type="entry name" value="Ribosomal_eL44"/>
</dbReference>
<comment type="caution">
    <text evidence="4">The sequence shown here is derived from an EMBL/GenBank/DDBJ whole genome shotgun (WGS) entry which is preliminary data.</text>
</comment>
<dbReference type="Proteomes" id="UP000526302">
    <property type="component" value="Unassembled WGS sequence"/>
</dbReference>
<evidence type="ECO:0000313" key="4">
    <source>
        <dbReference type="EMBL" id="NMA44295.1"/>
    </source>
</evidence>
<dbReference type="AlphaFoldDB" id="A0A7K4BYL7"/>
<proteinExistence type="inferred from homology"/>
<dbReference type="GO" id="GO:0003735">
    <property type="term" value="F:structural constituent of ribosome"/>
    <property type="evidence" value="ECO:0007669"/>
    <property type="project" value="InterPro"/>
</dbReference>
<dbReference type="EMBL" id="JAAZKV010000004">
    <property type="protein sequence ID" value="NMA44295.1"/>
    <property type="molecule type" value="Genomic_DNA"/>
</dbReference>
<sequence length="92" mass="10761">MEFPKEKKLYCKKCKKHTSHKLKEFKSGKGRTLAMGNMRHEKNTGHGYMGRYKYVVFVKKQNKKPTFIAECSVCKAKVPYSLGKRMKKVTQN</sequence>
<dbReference type="InterPro" id="IPR011332">
    <property type="entry name" value="Ribosomal_zn-bd"/>
</dbReference>
<dbReference type="GO" id="GO:0006412">
    <property type="term" value="P:translation"/>
    <property type="evidence" value="ECO:0007669"/>
    <property type="project" value="InterPro"/>
</dbReference>
<comment type="similarity">
    <text evidence="1">Belongs to the eukaryotic ribosomal protein eL42 family.</text>
</comment>
<evidence type="ECO:0000256" key="3">
    <source>
        <dbReference type="ARBA" id="ARBA00023274"/>
    </source>
</evidence>
<keyword evidence="2 4" id="KW-0689">Ribosomal protein</keyword>